<dbReference type="EMBL" id="WMBE01000001">
    <property type="protein sequence ID" value="MDG0865998.1"/>
    <property type="molecule type" value="Genomic_DNA"/>
</dbReference>
<dbReference type="EMBL" id="CP046147">
    <property type="protein sequence ID" value="WFG39273.1"/>
    <property type="molecule type" value="Genomic_DNA"/>
</dbReference>
<evidence type="ECO:0000313" key="3">
    <source>
        <dbReference type="Proteomes" id="UP001219901"/>
    </source>
</evidence>
<reference evidence="3 4" key="1">
    <citation type="submission" date="2019-11" db="EMBL/GenBank/DDBJ databases">
        <authorList>
            <person name="Cho J.-C."/>
        </authorList>
    </citation>
    <scope>NUCLEOTIDE SEQUENCE [LARGE SCALE GENOMIC DNA]</scope>
    <source>
        <strain evidence="2 3">JH1073</strain>
        <strain evidence="1 4">JH702</strain>
    </source>
</reference>
<name>A0AAJ5ZJI3_9CHLR</name>
<dbReference type="InterPro" id="IPR027417">
    <property type="entry name" value="P-loop_NTPase"/>
</dbReference>
<evidence type="ECO:0000313" key="2">
    <source>
        <dbReference type="EMBL" id="WFG39273.1"/>
    </source>
</evidence>
<dbReference type="Proteomes" id="UP001321249">
    <property type="component" value="Unassembled WGS sequence"/>
</dbReference>
<gene>
    <name evidence="1" type="ORF">GKO46_02795</name>
    <name evidence="2" type="ORF">GKO48_06465</name>
</gene>
<accession>A0AAJ5ZJI3</accession>
<organism evidence="2 3">
    <name type="scientific">Candidatus Lucifugimonas marina</name>
    <dbReference type="NCBI Taxonomy" id="3038979"/>
    <lineage>
        <taxon>Bacteria</taxon>
        <taxon>Bacillati</taxon>
        <taxon>Chloroflexota</taxon>
        <taxon>Dehalococcoidia</taxon>
        <taxon>SAR202 cluster</taxon>
        <taxon>Candidatus Lucifugimonadales</taxon>
        <taxon>Candidatus Lucifugimonadaceae</taxon>
        <taxon>Candidatus Lucifugimonas</taxon>
    </lineage>
</organism>
<keyword evidence="3" id="KW-1185">Reference proteome</keyword>
<dbReference type="Proteomes" id="UP001219901">
    <property type="component" value="Chromosome"/>
</dbReference>
<sequence>MRVILVGCEYVGTTTLAHAIDDWLETNMGVRFSLIHDHWKIPHTSGHPDDTTPEEQEWLLAASPKFKEMHQRHSLYYHAQVGTFEGHDDGMVIGGAIEDGVYGPMFFGYGGPDHRLNRETVQHQWEKTILHFTDETVLVHVTAETDVIAQRLRDDPHENMVICESDIDRVKKRFAELVEWSVLDKKIHVDNSGAIEDTMAQFVEKIEPYLTDIDRSRMKANG</sequence>
<reference evidence="3" key="3">
    <citation type="submission" date="2023-06" db="EMBL/GenBank/DDBJ databases">
        <title>Pangenomics reveal diversification of enzyme families and niche specialization in globally abundant SAR202 bacteria.</title>
        <authorList>
            <person name="Saw J.H.W."/>
        </authorList>
    </citation>
    <scope>NUCLEOTIDE SEQUENCE [LARGE SCALE GENOMIC DNA]</scope>
    <source>
        <strain evidence="3">JH1073</strain>
    </source>
</reference>
<protein>
    <submittedName>
        <fullName evidence="2">Uncharacterized protein</fullName>
    </submittedName>
</protein>
<dbReference type="AlphaFoldDB" id="A0AAJ5ZJI3"/>
<proteinExistence type="predicted"/>
<dbReference type="SUPFAM" id="SSF52540">
    <property type="entry name" value="P-loop containing nucleoside triphosphate hydrolases"/>
    <property type="match status" value="1"/>
</dbReference>
<dbReference type="Gene3D" id="3.40.50.300">
    <property type="entry name" value="P-loop containing nucleotide triphosphate hydrolases"/>
    <property type="match status" value="1"/>
</dbReference>
<dbReference type="RefSeq" id="WP_342822801.1">
    <property type="nucleotide sequence ID" value="NZ_CP046146.1"/>
</dbReference>
<evidence type="ECO:0000313" key="4">
    <source>
        <dbReference type="Proteomes" id="UP001321249"/>
    </source>
</evidence>
<reference evidence="2" key="2">
    <citation type="journal article" date="2023" name="Nat. Commun.">
        <title>Cultivation of marine bacteria of the SAR202 clade.</title>
        <authorList>
            <person name="Lim Y."/>
            <person name="Seo J.H."/>
            <person name="Giovannoni S.J."/>
            <person name="Kang I."/>
            <person name="Cho J.C."/>
        </authorList>
    </citation>
    <scope>NUCLEOTIDE SEQUENCE</scope>
    <source>
        <strain evidence="2">JH1073</strain>
    </source>
</reference>
<evidence type="ECO:0000313" key="1">
    <source>
        <dbReference type="EMBL" id="MDG0865998.1"/>
    </source>
</evidence>